<name>A0ABU3MCU2_9PROT</name>
<keyword evidence="3" id="KW-1185">Reference proteome</keyword>
<evidence type="ECO:0000313" key="2">
    <source>
        <dbReference type="EMBL" id="MDT8330657.1"/>
    </source>
</evidence>
<keyword evidence="2" id="KW-0808">Transferase</keyword>
<sequence length="327" mass="36423">MFRWLSMGRVRRREAALAAWNTKVLGSLLARQAYEAGLAGYGVPAPETPQPAGLTGRLCRQADIEAPWLHHWCARQRIAPLYHRKVWEDCFVPQALWEAGMLAPGRRGLGFAVGEELLPCIFAADGVEVLATDLPAGDPRAREWIRTAQHLSAREHLFHPHLIGREDFEARVDFRPVDMARIPEELMRGGFDFVWSVCSFEHLGTVEAGLDFVLRAMRCLKPGGIAVHTTEFNMLDEGPGVEKGRTVLFRSRHLEELARRLRAAGHEPLPMDYEPGQGLLDRFVDLPPFAGQGVWPLPIDPGDTPHLRLSVRGCISTSAGIIIRAAQ</sequence>
<dbReference type="SUPFAM" id="SSF53335">
    <property type="entry name" value="S-adenosyl-L-methionine-dependent methyltransferases"/>
    <property type="match status" value="1"/>
</dbReference>
<organism evidence="2 3">
    <name type="scientific">Roseomonas gilardii</name>
    <dbReference type="NCBI Taxonomy" id="257708"/>
    <lineage>
        <taxon>Bacteria</taxon>
        <taxon>Pseudomonadati</taxon>
        <taxon>Pseudomonadota</taxon>
        <taxon>Alphaproteobacteria</taxon>
        <taxon>Acetobacterales</taxon>
        <taxon>Roseomonadaceae</taxon>
        <taxon>Roseomonas</taxon>
    </lineage>
</organism>
<accession>A0ABU3MCU2</accession>
<reference evidence="2 3" key="1">
    <citation type="journal article" date="2019" name="Microb. Pathog.">
        <title>Comparison of VITEK 2, MALDI-TOF MS, 16S rRNA gene sequencing, and whole-genome sequencing for identification of Roseomonas mucosa.</title>
        <authorList>
            <person name="Rudolph W.W."/>
            <person name="Gunzer F."/>
            <person name="Trauth M."/>
            <person name="Bunk B."/>
            <person name="Bigge R."/>
            <person name="Schrottner P."/>
        </authorList>
    </citation>
    <scope>NUCLEOTIDE SEQUENCE [LARGE SCALE GENOMIC DNA]</scope>
    <source>
        <strain evidence="2 3">DSM 103800</strain>
    </source>
</reference>
<dbReference type="Gene3D" id="3.40.50.150">
    <property type="entry name" value="Vaccinia Virus protein VP39"/>
    <property type="match status" value="1"/>
</dbReference>
<dbReference type="Pfam" id="PF08241">
    <property type="entry name" value="Methyltransf_11"/>
    <property type="match status" value="1"/>
</dbReference>
<protein>
    <submittedName>
        <fullName evidence="2">Methyltransferase domain-containing protein</fullName>
    </submittedName>
</protein>
<proteinExistence type="predicted"/>
<evidence type="ECO:0000259" key="1">
    <source>
        <dbReference type="Pfam" id="PF08241"/>
    </source>
</evidence>
<dbReference type="InterPro" id="IPR013216">
    <property type="entry name" value="Methyltransf_11"/>
</dbReference>
<keyword evidence="2" id="KW-0489">Methyltransferase</keyword>
<dbReference type="InterPro" id="IPR029063">
    <property type="entry name" value="SAM-dependent_MTases_sf"/>
</dbReference>
<evidence type="ECO:0000313" key="3">
    <source>
        <dbReference type="Proteomes" id="UP001258945"/>
    </source>
</evidence>
<dbReference type="EMBL" id="JAVVDO010000007">
    <property type="protein sequence ID" value="MDT8330657.1"/>
    <property type="molecule type" value="Genomic_DNA"/>
</dbReference>
<dbReference type="Proteomes" id="UP001258945">
    <property type="component" value="Unassembled WGS sequence"/>
</dbReference>
<feature type="domain" description="Methyltransferase type 11" evidence="1">
    <location>
        <begin position="162"/>
        <end position="227"/>
    </location>
</feature>
<gene>
    <name evidence="2" type="ORF">RQ831_06310</name>
</gene>
<dbReference type="RefSeq" id="WP_314281105.1">
    <property type="nucleotide sequence ID" value="NZ_JAVVDO010000007.1"/>
</dbReference>
<comment type="caution">
    <text evidence="2">The sequence shown here is derived from an EMBL/GenBank/DDBJ whole genome shotgun (WGS) entry which is preliminary data.</text>
</comment>
<dbReference type="GO" id="GO:0008168">
    <property type="term" value="F:methyltransferase activity"/>
    <property type="evidence" value="ECO:0007669"/>
    <property type="project" value="UniProtKB-KW"/>
</dbReference>
<dbReference type="GO" id="GO:0032259">
    <property type="term" value="P:methylation"/>
    <property type="evidence" value="ECO:0007669"/>
    <property type="project" value="UniProtKB-KW"/>
</dbReference>